<gene>
    <name evidence="3" type="ORF">SAMN04488096_105168</name>
</gene>
<dbReference type="STRING" id="579105.SAMN04488096_105168"/>
<evidence type="ECO:0000313" key="3">
    <source>
        <dbReference type="EMBL" id="SHI86819.1"/>
    </source>
</evidence>
<proteinExistence type="predicted"/>
<sequence length="512" mass="58563">MPQGGPIDSIPPVVIKANPENFSTNFKANEIIITFNEYIKLNNAQKQIIISPPMDPKAETYPLSSASKEVKIKITDTLLENTTYTINFGNSIQDNNEGNPLSFYKYVFSTGSYIDSLSVSGSIKDAYSNKTDEFVSIMLYEVDSTYNDSVVYNKLPTYISSTQDTVNTFTVDNMKAGVYKMVALLDKNQNYKFDPSNDKIGFLDSLITIPSSKKYNTSIFKEVLNYKAERPKQISKNHLIFGYQGNADSTKINVISETTPDFEYRILQDTEKDTLHYWYKPFMEVDSLVFQVTNQKYVDTVLTKIKDMKRDSLTVSAITKGTIDVDTPFKISANIPLTKLDTSYVNIINQDSIPLNFEYSFEKRKNTYSINFPKEEKQIFNIQLLPGALTDFYNATNDTLNFRVKTPDFADLGALNITVTNIKSYPVIVQLTNDKGELYKEIIHQEEDGNVFNFTYIKPAEYLLRVIYDNNNNAKWDTGNYLKGVQPEEIIYYPGKIEVRANWDVVEQFRLK</sequence>
<evidence type="ECO:0000259" key="2">
    <source>
        <dbReference type="Pfam" id="PF13205"/>
    </source>
</evidence>
<organism evidence="3 4">
    <name type="scientific">Mesonia phycicola</name>
    <dbReference type="NCBI Taxonomy" id="579105"/>
    <lineage>
        <taxon>Bacteria</taxon>
        <taxon>Pseudomonadati</taxon>
        <taxon>Bacteroidota</taxon>
        <taxon>Flavobacteriia</taxon>
        <taxon>Flavobacteriales</taxon>
        <taxon>Flavobacteriaceae</taxon>
        <taxon>Mesonia</taxon>
    </lineage>
</organism>
<feature type="domain" description="SbsA Ig-like" evidence="2">
    <location>
        <begin position="8"/>
        <end position="110"/>
    </location>
</feature>
<dbReference type="Proteomes" id="UP000184225">
    <property type="component" value="Unassembled WGS sequence"/>
</dbReference>
<dbReference type="Pfam" id="PF13205">
    <property type="entry name" value="Big_5"/>
    <property type="match status" value="1"/>
</dbReference>
<dbReference type="EMBL" id="FQYY01000005">
    <property type="protein sequence ID" value="SHI86819.1"/>
    <property type="molecule type" value="Genomic_DNA"/>
</dbReference>
<protein>
    <submittedName>
        <fullName evidence="3">Ig-like domain-containing protein</fullName>
    </submittedName>
</protein>
<name>A0A1M6EN75_9FLAO</name>
<keyword evidence="1" id="KW-0732">Signal</keyword>
<accession>A0A1M6EN75</accession>
<dbReference type="InterPro" id="IPR032812">
    <property type="entry name" value="SbsA_Ig"/>
</dbReference>
<evidence type="ECO:0000256" key="1">
    <source>
        <dbReference type="ARBA" id="ARBA00022729"/>
    </source>
</evidence>
<keyword evidence="4" id="KW-1185">Reference proteome</keyword>
<reference evidence="3 4" key="1">
    <citation type="submission" date="2016-11" db="EMBL/GenBank/DDBJ databases">
        <authorList>
            <person name="Jaros S."/>
            <person name="Januszkiewicz K."/>
            <person name="Wedrychowicz H."/>
        </authorList>
    </citation>
    <scope>NUCLEOTIDE SEQUENCE [LARGE SCALE GENOMIC DNA]</scope>
    <source>
        <strain evidence="3 4">DSM 21425</strain>
    </source>
</reference>
<dbReference type="AlphaFoldDB" id="A0A1M6EN75"/>
<evidence type="ECO:0000313" key="4">
    <source>
        <dbReference type="Proteomes" id="UP000184225"/>
    </source>
</evidence>